<dbReference type="InterPro" id="IPR029044">
    <property type="entry name" value="Nucleotide-diphossugar_trans"/>
</dbReference>
<reference evidence="4" key="1">
    <citation type="journal article" date="2019" name="Int. J. Syst. Evol. Microbiol.">
        <title>The Global Catalogue of Microorganisms (GCM) 10K type strain sequencing project: providing services to taxonomists for standard genome sequencing and annotation.</title>
        <authorList>
            <consortium name="The Broad Institute Genomics Platform"/>
            <consortium name="The Broad Institute Genome Sequencing Center for Infectious Disease"/>
            <person name="Wu L."/>
            <person name="Ma J."/>
        </authorList>
    </citation>
    <scope>NUCLEOTIDE SEQUENCE [LARGE SCALE GENOMIC DNA]</scope>
    <source>
        <strain evidence="4">JCM 16703</strain>
    </source>
</reference>
<dbReference type="RefSeq" id="WP_344732588.1">
    <property type="nucleotide sequence ID" value="NZ_BAAAZH010000011.1"/>
</dbReference>
<keyword evidence="4" id="KW-1185">Reference proteome</keyword>
<comment type="caution">
    <text evidence="3">The sequence shown here is derived from an EMBL/GenBank/DDBJ whole genome shotgun (WGS) entry which is preliminary data.</text>
</comment>
<keyword evidence="1" id="KW-0808">Transferase</keyword>
<dbReference type="Proteomes" id="UP001501495">
    <property type="component" value="Unassembled WGS sequence"/>
</dbReference>
<sequence length="205" mass="22065">MTSWANAPDPIPGGFCAVLLAGGRGSRLDGVDKAGVELEGRTLLEHALDALIDAAEVVVVGDQVPTERPVTFVREDPRHGGPVAALLTGVDALLRRPRTLGVLAVDMPRVDAETFRRLHEAADIGGDRPRDGARLVDPDGRGALAMVLDPARLAAVRPSREAQHGMALRDLLRPLDLAAVPARGEEHRDIDTWRDLRDLRERAEG</sequence>
<organism evidence="3 4">
    <name type="scientific">Nocardioides fonticola</name>
    <dbReference type="NCBI Taxonomy" id="450363"/>
    <lineage>
        <taxon>Bacteria</taxon>
        <taxon>Bacillati</taxon>
        <taxon>Actinomycetota</taxon>
        <taxon>Actinomycetes</taxon>
        <taxon>Propionibacteriales</taxon>
        <taxon>Nocardioidaceae</taxon>
        <taxon>Nocardioides</taxon>
    </lineage>
</organism>
<evidence type="ECO:0000313" key="3">
    <source>
        <dbReference type="EMBL" id="GAA4115326.1"/>
    </source>
</evidence>
<evidence type="ECO:0000256" key="1">
    <source>
        <dbReference type="ARBA" id="ARBA00022679"/>
    </source>
</evidence>
<dbReference type="Gene3D" id="3.90.550.10">
    <property type="entry name" value="Spore Coat Polysaccharide Biosynthesis Protein SpsA, Chain A"/>
    <property type="match status" value="1"/>
</dbReference>
<protein>
    <recommendedName>
        <fullName evidence="2">MobA-like NTP transferase domain-containing protein</fullName>
    </recommendedName>
</protein>
<dbReference type="SUPFAM" id="SSF53448">
    <property type="entry name" value="Nucleotide-diphospho-sugar transferases"/>
    <property type="match status" value="1"/>
</dbReference>
<dbReference type="PANTHER" id="PTHR19136:SF81">
    <property type="entry name" value="MOLYBDENUM COFACTOR GUANYLYLTRANSFERASE"/>
    <property type="match status" value="1"/>
</dbReference>
<gene>
    <name evidence="3" type="ORF">GCM10022215_14090</name>
</gene>
<feature type="domain" description="MobA-like NTP transferase" evidence="2">
    <location>
        <begin position="17"/>
        <end position="173"/>
    </location>
</feature>
<dbReference type="EMBL" id="BAAAZH010000011">
    <property type="protein sequence ID" value="GAA4115326.1"/>
    <property type="molecule type" value="Genomic_DNA"/>
</dbReference>
<dbReference type="InterPro" id="IPR025877">
    <property type="entry name" value="MobA-like_NTP_Trfase"/>
</dbReference>
<name>A0ABP7XH06_9ACTN</name>
<evidence type="ECO:0000259" key="2">
    <source>
        <dbReference type="Pfam" id="PF12804"/>
    </source>
</evidence>
<dbReference type="Pfam" id="PF12804">
    <property type="entry name" value="NTP_transf_3"/>
    <property type="match status" value="1"/>
</dbReference>
<dbReference type="PANTHER" id="PTHR19136">
    <property type="entry name" value="MOLYBDENUM COFACTOR GUANYLYLTRANSFERASE"/>
    <property type="match status" value="1"/>
</dbReference>
<proteinExistence type="predicted"/>
<accession>A0ABP7XH06</accession>
<evidence type="ECO:0000313" key="4">
    <source>
        <dbReference type="Proteomes" id="UP001501495"/>
    </source>
</evidence>